<gene>
    <name evidence="2" type="ORF">HPP92_014388</name>
    <name evidence="1" type="ORF">HPP92_014758</name>
</gene>
<dbReference type="OrthoDB" id="10644651at2759"/>
<evidence type="ECO:0000313" key="3">
    <source>
        <dbReference type="Proteomes" id="UP000636800"/>
    </source>
</evidence>
<evidence type="ECO:0000313" key="1">
    <source>
        <dbReference type="EMBL" id="KAG0472901.1"/>
    </source>
</evidence>
<name>A0A835QVQ7_VANPL</name>
<comment type="caution">
    <text evidence="2">The sequence shown here is derived from an EMBL/GenBank/DDBJ whole genome shotgun (WGS) entry which is preliminary data.</text>
</comment>
<proteinExistence type="predicted"/>
<accession>A0A835QVQ7</accession>
<keyword evidence="3" id="KW-1185">Reference proteome</keyword>
<evidence type="ECO:0000313" key="4">
    <source>
        <dbReference type="Proteomes" id="UP000639772"/>
    </source>
</evidence>
<evidence type="ECO:0000313" key="2">
    <source>
        <dbReference type="EMBL" id="KAG0474702.1"/>
    </source>
</evidence>
<protein>
    <submittedName>
        <fullName evidence="2">Uncharacterized protein</fullName>
    </submittedName>
</protein>
<organism evidence="2 4">
    <name type="scientific">Vanilla planifolia</name>
    <name type="common">Vanilla</name>
    <dbReference type="NCBI Taxonomy" id="51239"/>
    <lineage>
        <taxon>Eukaryota</taxon>
        <taxon>Viridiplantae</taxon>
        <taxon>Streptophyta</taxon>
        <taxon>Embryophyta</taxon>
        <taxon>Tracheophyta</taxon>
        <taxon>Spermatophyta</taxon>
        <taxon>Magnoliopsida</taxon>
        <taxon>Liliopsida</taxon>
        <taxon>Asparagales</taxon>
        <taxon>Orchidaceae</taxon>
        <taxon>Vanilloideae</taxon>
        <taxon>Vanilleae</taxon>
        <taxon>Vanilla</taxon>
    </lineage>
</organism>
<dbReference type="AlphaFoldDB" id="A0A835QVQ7"/>
<dbReference type="EMBL" id="JADCNM010000007">
    <property type="protein sequence ID" value="KAG0474702.1"/>
    <property type="molecule type" value="Genomic_DNA"/>
</dbReference>
<dbReference type="Proteomes" id="UP000636800">
    <property type="component" value="Chromosome 7"/>
</dbReference>
<reference evidence="3 4" key="1">
    <citation type="journal article" date="2020" name="Nat. Food">
        <title>A phased Vanilla planifolia genome enables genetic improvement of flavour and production.</title>
        <authorList>
            <person name="Hasing T."/>
            <person name="Tang H."/>
            <person name="Brym M."/>
            <person name="Khazi F."/>
            <person name="Huang T."/>
            <person name="Chambers A.H."/>
        </authorList>
    </citation>
    <scope>NUCLEOTIDE SEQUENCE [LARGE SCALE GENOMIC DNA]</scope>
    <source>
        <tissue evidence="2">Leaf</tissue>
    </source>
</reference>
<sequence length="178" mass="18681">MPYTDKRVRYPIADHIKPSLTVKHERPDLRWAGRRGGGHRGGLLAALLLVVADPPRLGLQLPHLAEVEPHRTGAEGVGLGASAVLLEGGAEAAHEGVEGTPCLAERARAGGRGAGVAEERTTQEVDFGLPELVQIAEEFQHVGPAAAGEGQRRAVVVQILTKGVPIPPLLGLVPARGR</sequence>
<dbReference type="EMBL" id="JADCNL010000007">
    <property type="protein sequence ID" value="KAG0472901.1"/>
    <property type="molecule type" value="Genomic_DNA"/>
</dbReference>
<dbReference type="Proteomes" id="UP000639772">
    <property type="component" value="Chromosome 7"/>
</dbReference>